<evidence type="ECO:0000259" key="1">
    <source>
        <dbReference type="Pfam" id="PF01636"/>
    </source>
</evidence>
<dbReference type="Gene3D" id="3.90.1200.10">
    <property type="match status" value="1"/>
</dbReference>
<accession>A0A177EST6</accession>
<keyword evidence="3" id="KW-1185">Reference proteome</keyword>
<dbReference type="Pfam" id="PF01636">
    <property type="entry name" value="APH"/>
    <property type="match status" value="1"/>
</dbReference>
<comment type="caution">
    <text evidence="2">The sequence shown here is derived from an EMBL/GenBank/DDBJ whole genome shotgun (WGS) entry which is preliminary data.</text>
</comment>
<organism evidence="2 3">
    <name type="scientific">Fonsecaea monophora</name>
    <dbReference type="NCBI Taxonomy" id="254056"/>
    <lineage>
        <taxon>Eukaryota</taxon>
        <taxon>Fungi</taxon>
        <taxon>Dikarya</taxon>
        <taxon>Ascomycota</taxon>
        <taxon>Pezizomycotina</taxon>
        <taxon>Eurotiomycetes</taxon>
        <taxon>Chaetothyriomycetidae</taxon>
        <taxon>Chaetothyriales</taxon>
        <taxon>Herpotrichiellaceae</taxon>
        <taxon>Fonsecaea</taxon>
    </lineage>
</organism>
<dbReference type="SUPFAM" id="SSF56112">
    <property type="entry name" value="Protein kinase-like (PK-like)"/>
    <property type="match status" value="1"/>
</dbReference>
<dbReference type="InterPro" id="IPR011009">
    <property type="entry name" value="Kinase-like_dom_sf"/>
</dbReference>
<protein>
    <recommendedName>
        <fullName evidence="1">Aminoglycoside phosphotransferase domain-containing protein</fullName>
    </recommendedName>
</protein>
<feature type="domain" description="Aminoglycoside phosphotransferase" evidence="1">
    <location>
        <begin position="72"/>
        <end position="252"/>
    </location>
</feature>
<dbReference type="InterPro" id="IPR002575">
    <property type="entry name" value="Aminoglycoside_PTrfase"/>
</dbReference>
<proteinExistence type="predicted"/>
<sequence length="292" mass="33476">MAPRPTLPYFAPPDQLPSPLPTVAEILDSTTQLKRFNGDPHPNVLRVEEHFAVKFGADIDLREGENTLFVQQATSLSVPTVYAIFRNEATGYNFIVQEYISGQGLDEYWPKANQSGKEAVVAKLRHYFDELRGLPSPGYFGGLWRQPILEGYVTGGQRALEKGDVRLCDTEEEWVDTMIRNADANYPVKNRAFFESNKNFLHSIFQGHDCVFTHADLHPSNIIVRDDNTVVVIDWSLSGWYPSYVEYCNMMMSHDHHPTDLTLWIPRVFKEYVAEYGWMLHMYGWIHWGGLG</sequence>
<dbReference type="PANTHER" id="PTHR21310">
    <property type="entry name" value="AMINOGLYCOSIDE PHOSPHOTRANSFERASE-RELATED-RELATED"/>
    <property type="match status" value="1"/>
</dbReference>
<dbReference type="GeneID" id="34605857"/>
<reference evidence="2 3" key="1">
    <citation type="submission" date="2016-03" db="EMBL/GenBank/DDBJ databases">
        <title>Draft genome sequence of the Fonsecaea monophora CBS 269.37.</title>
        <authorList>
            <person name="Bombassaro A."/>
            <person name="Vinicius W.A."/>
            <person name="De Hoog S."/>
            <person name="Sun J."/>
            <person name="Souza E.M."/>
            <person name="Raittz R.T."/>
            <person name="Costa F."/>
            <person name="Leao A.C."/>
            <person name="Tadra-Sfeir M.Z."/>
            <person name="Baura V."/>
            <person name="Balsanelli E."/>
            <person name="Pedrosa F.O."/>
            <person name="Moreno L.F."/>
            <person name="Steffens M.B."/>
            <person name="Xi L."/>
            <person name="Bocca A.L."/>
            <person name="Felipe M.S."/>
            <person name="Teixeira M."/>
            <person name="Telles Filho F.Q."/>
            <person name="Azevedo C.M."/>
            <person name="Gomes R."/>
            <person name="Vicente V.A."/>
        </authorList>
    </citation>
    <scope>NUCLEOTIDE SEQUENCE [LARGE SCALE GENOMIC DNA]</scope>
    <source>
        <strain evidence="2 3">CBS 269.37</strain>
    </source>
</reference>
<dbReference type="EMBL" id="LVKK01000130">
    <property type="protein sequence ID" value="OAG35073.1"/>
    <property type="molecule type" value="Genomic_DNA"/>
</dbReference>
<dbReference type="AlphaFoldDB" id="A0A177EST6"/>
<dbReference type="Proteomes" id="UP000077002">
    <property type="component" value="Unassembled WGS sequence"/>
</dbReference>
<name>A0A177EST6_9EURO</name>
<dbReference type="RefSeq" id="XP_022507025.1">
    <property type="nucleotide sequence ID" value="XM_022660655.1"/>
</dbReference>
<evidence type="ECO:0000313" key="2">
    <source>
        <dbReference type="EMBL" id="OAG35073.1"/>
    </source>
</evidence>
<dbReference type="OrthoDB" id="4177236at2759"/>
<gene>
    <name evidence="2" type="ORF">AYO21_10746</name>
</gene>
<dbReference type="PANTHER" id="PTHR21310:SF48">
    <property type="entry name" value="AMINOGLYCOSIDE PHOSPHOTRANSFERASE DOMAIN-CONTAINING PROTEIN"/>
    <property type="match status" value="1"/>
</dbReference>
<evidence type="ECO:0000313" key="3">
    <source>
        <dbReference type="Proteomes" id="UP000077002"/>
    </source>
</evidence>
<dbReference type="InterPro" id="IPR051678">
    <property type="entry name" value="AGP_Transferase"/>
</dbReference>